<dbReference type="PANTHER" id="PTHR46577">
    <property type="entry name" value="HTH-TYPE TRANSCRIPTIONAL REGULATORY PROTEIN GABR"/>
    <property type="match status" value="1"/>
</dbReference>
<keyword evidence="6" id="KW-0238">DNA-binding</keyword>
<evidence type="ECO:0000259" key="8">
    <source>
        <dbReference type="PROSITE" id="PS50949"/>
    </source>
</evidence>
<organism evidence="9 10">
    <name type="scientific">Cytobacillus horneckiae</name>
    <dbReference type="NCBI Taxonomy" id="549687"/>
    <lineage>
        <taxon>Bacteria</taxon>
        <taxon>Bacillati</taxon>
        <taxon>Bacillota</taxon>
        <taxon>Bacilli</taxon>
        <taxon>Bacillales</taxon>
        <taxon>Bacillaceae</taxon>
        <taxon>Cytobacillus</taxon>
    </lineage>
</organism>
<dbReference type="AlphaFoldDB" id="A0A2N0ZHZ1"/>
<evidence type="ECO:0000256" key="2">
    <source>
        <dbReference type="ARBA" id="ARBA00005384"/>
    </source>
</evidence>
<dbReference type="Pfam" id="PF00392">
    <property type="entry name" value="GntR"/>
    <property type="match status" value="1"/>
</dbReference>
<dbReference type="InterPro" id="IPR004839">
    <property type="entry name" value="Aminotransferase_I/II_large"/>
</dbReference>
<evidence type="ECO:0000256" key="7">
    <source>
        <dbReference type="ARBA" id="ARBA00023163"/>
    </source>
</evidence>
<sequence length="462" mass="53628">MELTPIFDNKRPLYLQLYLFTKKSIEEGRIAPYEKLPSIRQLTKHLNISKTTVENAYQQLLAEGYVESRPRIGLVVLPLDDLIQKNAPGEVENDQQLEERKYKIDFQYGDIDLNHFPFRQWKKFMRDVWNEQSTEIYNYGEKQGDILLRKEISHYLFQSRGIACHPNQIVVCAGTQSAIDIVCHLLKIADKKVAMENPGYDGVRTVFQQHGCKIKPLTIEKDGLSIEDLLRSDAEVAYATPSHQFPYGMVLSIQKRLKLLQWAIDQQSYIIEDDYDSEFRYEGHPISSLKSLDSEDRVIYLGTFSKSFLPSLRISYIVLPNSLIKNYKEIYQLHNQAVSPIFQRALQQFIHHGDFNRHLRKMRKIYYQKHKTLIEAIDKHFGDKIKVIGEKAGLHVLLDVKGRNEDELIAKAESIHIKIYSTSSYWIGNEKKRPSLILLGFGGLSNEAIEEGIRQLNIVWDI</sequence>
<dbReference type="InterPro" id="IPR051446">
    <property type="entry name" value="HTH_trans_reg/aminotransferase"/>
</dbReference>
<dbReference type="Gene3D" id="3.40.640.10">
    <property type="entry name" value="Type I PLP-dependent aspartate aminotransferase-like (Major domain)"/>
    <property type="match status" value="1"/>
</dbReference>
<name>A0A2N0ZHZ1_9BACI</name>
<keyword evidence="10" id="KW-1185">Reference proteome</keyword>
<evidence type="ECO:0000313" key="10">
    <source>
        <dbReference type="Proteomes" id="UP000233343"/>
    </source>
</evidence>
<dbReference type="InterPro" id="IPR036388">
    <property type="entry name" value="WH-like_DNA-bd_sf"/>
</dbReference>
<evidence type="ECO:0000256" key="1">
    <source>
        <dbReference type="ARBA" id="ARBA00001933"/>
    </source>
</evidence>
<dbReference type="InterPro" id="IPR036390">
    <property type="entry name" value="WH_DNA-bd_sf"/>
</dbReference>
<keyword evidence="3 9" id="KW-0032">Aminotransferase</keyword>
<reference evidence="9 10" key="1">
    <citation type="journal article" date="2010" name="Int. J. Syst. Evol. Microbiol.">
        <title>Bacillus horneckiae sp. nov., isolated from a spacecraft-assembly clean room.</title>
        <authorList>
            <person name="Vaishampayan P."/>
            <person name="Probst A."/>
            <person name="Krishnamurthi S."/>
            <person name="Ghosh S."/>
            <person name="Osman S."/>
            <person name="McDowall A."/>
            <person name="Ruckmani A."/>
            <person name="Mayilraj S."/>
            <person name="Venkateswaran K."/>
        </authorList>
    </citation>
    <scope>NUCLEOTIDE SEQUENCE [LARGE SCALE GENOMIC DNA]</scope>
    <source>
        <strain evidence="10">1PO1SC</strain>
    </source>
</reference>
<dbReference type="GO" id="GO:0003700">
    <property type="term" value="F:DNA-binding transcription factor activity"/>
    <property type="evidence" value="ECO:0007669"/>
    <property type="project" value="InterPro"/>
</dbReference>
<dbReference type="PROSITE" id="PS50949">
    <property type="entry name" value="HTH_GNTR"/>
    <property type="match status" value="1"/>
</dbReference>
<dbReference type="InterPro" id="IPR015421">
    <property type="entry name" value="PyrdxlP-dep_Trfase_major"/>
</dbReference>
<feature type="domain" description="HTH gntR-type" evidence="8">
    <location>
        <begin position="11"/>
        <end position="79"/>
    </location>
</feature>
<dbReference type="SUPFAM" id="SSF53383">
    <property type="entry name" value="PLP-dependent transferases"/>
    <property type="match status" value="1"/>
</dbReference>
<dbReference type="GO" id="GO:0008483">
    <property type="term" value="F:transaminase activity"/>
    <property type="evidence" value="ECO:0007669"/>
    <property type="project" value="UniProtKB-KW"/>
</dbReference>
<dbReference type="PANTHER" id="PTHR46577:SF1">
    <property type="entry name" value="HTH-TYPE TRANSCRIPTIONAL REGULATORY PROTEIN GABR"/>
    <property type="match status" value="1"/>
</dbReference>
<evidence type="ECO:0000256" key="3">
    <source>
        <dbReference type="ARBA" id="ARBA00022576"/>
    </source>
</evidence>
<dbReference type="SMART" id="SM00345">
    <property type="entry name" value="HTH_GNTR"/>
    <property type="match status" value="1"/>
</dbReference>
<dbReference type="EMBL" id="PISD01000019">
    <property type="protein sequence ID" value="PKG29114.1"/>
    <property type="molecule type" value="Genomic_DNA"/>
</dbReference>
<dbReference type="InterPro" id="IPR000524">
    <property type="entry name" value="Tscrpt_reg_HTH_GntR"/>
</dbReference>
<dbReference type="CDD" id="cd00609">
    <property type="entry name" value="AAT_like"/>
    <property type="match status" value="1"/>
</dbReference>
<keyword evidence="5" id="KW-0805">Transcription regulation</keyword>
<dbReference type="Pfam" id="PF00155">
    <property type="entry name" value="Aminotran_1_2"/>
    <property type="match status" value="1"/>
</dbReference>
<comment type="cofactor">
    <cofactor evidence="1">
        <name>pyridoxal 5'-phosphate</name>
        <dbReference type="ChEBI" id="CHEBI:597326"/>
    </cofactor>
</comment>
<dbReference type="SUPFAM" id="SSF46785">
    <property type="entry name" value="Winged helix' DNA-binding domain"/>
    <property type="match status" value="1"/>
</dbReference>
<keyword evidence="4" id="KW-0663">Pyridoxal phosphate</keyword>
<evidence type="ECO:0000313" key="9">
    <source>
        <dbReference type="EMBL" id="PKG29114.1"/>
    </source>
</evidence>
<dbReference type="GO" id="GO:0003677">
    <property type="term" value="F:DNA binding"/>
    <property type="evidence" value="ECO:0007669"/>
    <property type="project" value="UniProtKB-KW"/>
</dbReference>
<keyword evidence="9" id="KW-0808">Transferase</keyword>
<proteinExistence type="inferred from homology"/>
<dbReference type="Gene3D" id="1.10.10.10">
    <property type="entry name" value="Winged helix-like DNA-binding domain superfamily/Winged helix DNA-binding domain"/>
    <property type="match status" value="1"/>
</dbReference>
<dbReference type="RefSeq" id="WP_066198666.1">
    <property type="nucleotide sequence ID" value="NZ_JAMAUX010000002.1"/>
</dbReference>
<comment type="caution">
    <text evidence="9">The sequence shown here is derived from an EMBL/GenBank/DDBJ whole genome shotgun (WGS) entry which is preliminary data.</text>
</comment>
<dbReference type="InterPro" id="IPR015424">
    <property type="entry name" value="PyrdxlP-dep_Trfase"/>
</dbReference>
<evidence type="ECO:0000256" key="6">
    <source>
        <dbReference type="ARBA" id="ARBA00023125"/>
    </source>
</evidence>
<comment type="similarity">
    <text evidence="2">In the C-terminal section; belongs to the class-I pyridoxal-phosphate-dependent aminotransferase family.</text>
</comment>
<gene>
    <name evidence="9" type="ORF">CWS20_10140</name>
</gene>
<accession>A0A2N0ZHZ1</accession>
<keyword evidence="7" id="KW-0804">Transcription</keyword>
<evidence type="ECO:0000256" key="5">
    <source>
        <dbReference type="ARBA" id="ARBA00023015"/>
    </source>
</evidence>
<dbReference type="PRINTS" id="PR00035">
    <property type="entry name" value="HTHGNTR"/>
</dbReference>
<protein>
    <submittedName>
        <fullName evidence="9">PLP-dependent aminotransferase family protein</fullName>
    </submittedName>
</protein>
<dbReference type="Proteomes" id="UP000233343">
    <property type="component" value="Unassembled WGS sequence"/>
</dbReference>
<dbReference type="GO" id="GO:0030170">
    <property type="term" value="F:pyridoxal phosphate binding"/>
    <property type="evidence" value="ECO:0007669"/>
    <property type="project" value="InterPro"/>
</dbReference>
<dbReference type="CDD" id="cd07377">
    <property type="entry name" value="WHTH_GntR"/>
    <property type="match status" value="1"/>
</dbReference>
<evidence type="ECO:0000256" key="4">
    <source>
        <dbReference type="ARBA" id="ARBA00022898"/>
    </source>
</evidence>